<protein>
    <recommendedName>
        <fullName evidence="4">Mid2 domain-containing protein</fullName>
    </recommendedName>
</protein>
<evidence type="ECO:0008006" key="4">
    <source>
        <dbReference type="Google" id="ProtNLM"/>
    </source>
</evidence>
<proteinExistence type="predicted"/>
<dbReference type="EMBL" id="JBBXJM010000006">
    <property type="protein sequence ID" value="KAL1406220.1"/>
    <property type="molecule type" value="Genomic_DNA"/>
</dbReference>
<evidence type="ECO:0000313" key="3">
    <source>
        <dbReference type="Proteomes" id="UP001565368"/>
    </source>
</evidence>
<comment type="caution">
    <text evidence="2">The sequence shown here is derived from an EMBL/GenBank/DDBJ whole genome shotgun (WGS) entry which is preliminary data.</text>
</comment>
<feature type="transmembrane region" description="Helical" evidence="1">
    <location>
        <begin position="270"/>
        <end position="291"/>
    </location>
</feature>
<dbReference type="Proteomes" id="UP001565368">
    <property type="component" value="Unassembled WGS sequence"/>
</dbReference>
<keyword evidence="1" id="KW-0472">Membrane</keyword>
<evidence type="ECO:0000313" key="2">
    <source>
        <dbReference type="EMBL" id="KAL1406220.1"/>
    </source>
</evidence>
<reference evidence="2 3" key="1">
    <citation type="submission" date="2023-08" db="EMBL/GenBank/DDBJ databases">
        <title>Annotated Genome Sequence of Vanrija albida AlHP1.</title>
        <authorList>
            <person name="Herzog R."/>
        </authorList>
    </citation>
    <scope>NUCLEOTIDE SEQUENCE [LARGE SCALE GENOMIC DNA]</scope>
    <source>
        <strain evidence="2 3">AlHP1</strain>
    </source>
</reference>
<evidence type="ECO:0000256" key="1">
    <source>
        <dbReference type="SAM" id="Phobius"/>
    </source>
</evidence>
<sequence>MASTPASSTEKASFTSSWATETRTVEESGRLASTYTFYYTTKVPLPRETEAWTWTAASTVIPSPPPGAILDSDVAAAIDRADRLYKAMNIVLGVSLGTAALFVIFWFGLRRKVNNEMRGIKTVWDSVDDTYQDFQLRRIIPGEERPLAKDDGDGYDYPPRPGSGVALAGAAAAGVYAASHVPGARGAPAPTAAATPGAPAARAIATVTLLTTSYVDGSTSTWWDRYATLEVVTTTRVPDTTVVSLTTARPHWNDWNGEYMASARSREAQAIVGIVLGIVLPWTCVGLLYFVSRAACYADAQFTLRKIRRWRKTGPHYYDHAVYPGTPIGQKRTAEAKVETYR</sequence>
<organism evidence="2 3">
    <name type="scientific">Vanrija albida</name>
    <dbReference type="NCBI Taxonomy" id="181172"/>
    <lineage>
        <taxon>Eukaryota</taxon>
        <taxon>Fungi</taxon>
        <taxon>Dikarya</taxon>
        <taxon>Basidiomycota</taxon>
        <taxon>Agaricomycotina</taxon>
        <taxon>Tremellomycetes</taxon>
        <taxon>Trichosporonales</taxon>
        <taxon>Trichosporonaceae</taxon>
        <taxon>Vanrija</taxon>
    </lineage>
</organism>
<name>A0ABR3PV05_9TREE</name>
<accession>A0ABR3PV05</accession>
<keyword evidence="3" id="KW-1185">Reference proteome</keyword>
<gene>
    <name evidence="2" type="ORF">Q8F55_007911</name>
</gene>
<dbReference type="GeneID" id="95988954"/>
<keyword evidence="1" id="KW-1133">Transmembrane helix</keyword>
<keyword evidence="1" id="KW-0812">Transmembrane</keyword>
<dbReference type="RefSeq" id="XP_069206164.1">
    <property type="nucleotide sequence ID" value="XM_069356323.1"/>
</dbReference>
<feature type="transmembrane region" description="Helical" evidence="1">
    <location>
        <begin position="90"/>
        <end position="109"/>
    </location>
</feature>